<proteinExistence type="predicted"/>
<protein>
    <submittedName>
        <fullName evidence="1">Uncharacterized protein</fullName>
    </submittedName>
</protein>
<sequence>MFQLYFCHNDKILKKSIPTLACLSIKKIFDEYNIQESFEIISKYCGSPEDFNYAKKEFFQITRQNMINNIFHNFQDFCLFYKKLCDHDHEIKIGKVKHLNPNIFNDFMNKYNLKNEDLIFLADEIMSNTDHNYSPVKCYGQYYRNLLSGYDNEYVDFICETEIILKVLQHHFIPFKIEYSRTEKSNYNFINIYKVTDNKYPEIFIYLSLTSYIVNESIDVNLLFCDMINGGSVEYLYSNNQYLDKLQMIENCKNKKFFVLTPECKPIIFHGEYMEIIRDEKNKITHIKNNISPYCDVGNPEYRPYCTNCNSNSGKYILSQINDLYLQGWECINEPCTNLWCISADRKLAKEYEEYMMIQEKEFYEYWKNILDPLSDEEKLSDFCPKFKQNE</sequence>
<dbReference type="EMBL" id="JN885999">
    <property type="protein sequence ID" value="AEX63125.1"/>
    <property type="molecule type" value="Genomic_DNA"/>
</dbReference>
<reference evidence="1" key="1">
    <citation type="submission" date="2011-10" db="EMBL/GenBank/DDBJ databases">
        <title>Provirophages and transpovirons: unique mobilome of giant viruses.</title>
        <authorList>
            <person name="Desnues C."/>
            <person name="LaScola B."/>
            <person name="Yutin N."/>
            <person name="Fournous G."/>
            <person name="Koonin E."/>
            <person name="Raoult D."/>
        </authorList>
    </citation>
    <scope>NUCLEOTIDE SEQUENCE</scope>
    <source>
        <strain evidence="1">Mv13-mv</strain>
    </source>
</reference>
<evidence type="ECO:0000313" key="1">
    <source>
        <dbReference type="EMBL" id="AEX63125.1"/>
    </source>
</evidence>
<organism evidence="1">
    <name type="scientific">Moumouvirus sp. 'Monve'</name>
    <dbReference type="NCBI Taxonomy" id="1128131"/>
    <lineage>
        <taxon>Viruses</taxon>
        <taxon>Varidnaviria</taxon>
        <taxon>Bamfordvirae</taxon>
        <taxon>Nucleocytoviricota</taxon>
        <taxon>Megaviricetes</taxon>
        <taxon>Imitervirales</taxon>
        <taxon>Mimiviridae</taxon>
        <taxon>Megamimivirinae</taxon>
        <taxon>Moumouvirus</taxon>
    </lineage>
</organism>
<dbReference type="Pfam" id="PF19073">
    <property type="entry name" value="DUF5769"/>
    <property type="match status" value="1"/>
</dbReference>
<dbReference type="InterPro" id="IPR043908">
    <property type="entry name" value="DUF5769"/>
</dbReference>
<gene>
    <name evidence="1" type="ORF">mv_R923</name>
</gene>
<name>H2EF60_9VIRU</name>
<accession>H2EF60</accession>